<dbReference type="RefSeq" id="WP_372824674.1">
    <property type="nucleotide sequence ID" value="NZ_JARRIG010000007.1"/>
</dbReference>
<reference evidence="1 2" key="1">
    <citation type="submission" date="2023-03" db="EMBL/GenBank/DDBJ databases">
        <title>Speciation in Pyrococcus: adaptation to high temperature as a mechanism.</title>
        <authorList>
            <person name="Gu J."/>
        </authorList>
    </citation>
    <scope>NUCLEOTIDE SEQUENCE [LARGE SCALE GENOMIC DNA]</scope>
    <source>
        <strain evidence="1 2">LMOA34</strain>
    </source>
</reference>
<name>A0ABV4T9C1_9EURY</name>
<dbReference type="EMBL" id="JARRIG010000007">
    <property type="protein sequence ID" value="MFA4805224.1"/>
    <property type="molecule type" value="Genomic_DNA"/>
</dbReference>
<gene>
    <name evidence="1" type="ORF">P8X34_10850</name>
</gene>
<evidence type="ECO:0000313" key="1">
    <source>
        <dbReference type="EMBL" id="MFA4805224.1"/>
    </source>
</evidence>
<comment type="caution">
    <text evidence="1">The sequence shown here is derived from an EMBL/GenBank/DDBJ whole genome shotgun (WGS) entry which is preliminary data.</text>
</comment>
<sequence>MRLWLRYVITAVLLAIPEAYIFTMLCLTWGTPYTLLGVIALVMQVAFMRRYLQIEFGQAKPYLSVEERERLVAEVFAKVTTESGNKNLPDGKASKS</sequence>
<protein>
    <submittedName>
        <fullName evidence="1">Uncharacterized protein</fullName>
    </submittedName>
</protein>
<accession>A0ABV4T9C1</accession>
<organism evidence="1 2">
    <name type="scientific">Pyrococcus kukulkanii</name>
    <dbReference type="NCBI Taxonomy" id="1609559"/>
    <lineage>
        <taxon>Archaea</taxon>
        <taxon>Methanobacteriati</taxon>
        <taxon>Methanobacteriota</taxon>
        <taxon>Thermococci</taxon>
        <taxon>Thermococcales</taxon>
        <taxon>Thermococcaceae</taxon>
        <taxon>Pyrococcus</taxon>
    </lineage>
</organism>
<proteinExistence type="predicted"/>
<dbReference type="Proteomes" id="UP001571980">
    <property type="component" value="Unassembled WGS sequence"/>
</dbReference>
<evidence type="ECO:0000313" key="2">
    <source>
        <dbReference type="Proteomes" id="UP001571980"/>
    </source>
</evidence>
<keyword evidence="2" id="KW-1185">Reference proteome</keyword>